<dbReference type="CDD" id="cd21675">
    <property type="entry name" value="SMP_TEX2"/>
    <property type="match status" value="1"/>
</dbReference>
<reference evidence="2 3" key="1">
    <citation type="submission" date="2024-08" db="EMBL/GenBank/DDBJ databases">
        <title>Gnathostoma spinigerum genome.</title>
        <authorList>
            <person name="Gonzalez-Bertolin B."/>
            <person name="Monzon S."/>
            <person name="Zaballos A."/>
            <person name="Jimenez P."/>
            <person name="Dekumyoy P."/>
            <person name="Varona S."/>
            <person name="Cuesta I."/>
            <person name="Sumanam S."/>
            <person name="Adisakwattana P."/>
            <person name="Gasser R.B."/>
            <person name="Hernandez-Gonzalez A."/>
            <person name="Young N.D."/>
            <person name="Perteguer M.J."/>
        </authorList>
    </citation>
    <scope>NUCLEOTIDE SEQUENCE [LARGE SCALE GENOMIC DNA]</scope>
    <source>
        <strain evidence="2">AL3</strain>
        <tissue evidence="2">Liver</tissue>
    </source>
</reference>
<gene>
    <name evidence="2" type="ORF">AB6A40_008091</name>
</gene>
<name>A0ABD6EXR0_9BILA</name>
<dbReference type="Proteomes" id="UP001608902">
    <property type="component" value="Unassembled WGS sequence"/>
</dbReference>
<keyword evidence="3" id="KW-1185">Reference proteome</keyword>
<sequence length="104" mass="11765">MMQEISSTRLMLNVEIARLEGPMTINVPPPPSDRLWYAFREPPKVSIRAIPQVGDRSVDMSTVSDWIENKLRLLLEKNLVCPNMDDVICPVMSGNPLLHSGYTQ</sequence>
<dbReference type="PANTHER" id="PTHR13466">
    <property type="entry name" value="TEX2 PROTEIN-RELATED"/>
    <property type="match status" value="1"/>
</dbReference>
<dbReference type="GO" id="GO:0005789">
    <property type="term" value="C:endoplasmic reticulum membrane"/>
    <property type="evidence" value="ECO:0007669"/>
    <property type="project" value="UniProtKB-SubCell"/>
</dbReference>
<dbReference type="PANTHER" id="PTHR13466:SF0">
    <property type="entry name" value="SMP-LTD DOMAIN-CONTAINING PROTEIN"/>
    <property type="match status" value="1"/>
</dbReference>
<evidence type="ECO:0000313" key="3">
    <source>
        <dbReference type="Proteomes" id="UP001608902"/>
    </source>
</evidence>
<organism evidence="2 3">
    <name type="scientific">Gnathostoma spinigerum</name>
    <dbReference type="NCBI Taxonomy" id="75299"/>
    <lineage>
        <taxon>Eukaryota</taxon>
        <taxon>Metazoa</taxon>
        <taxon>Ecdysozoa</taxon>
        <taxon>Nematoda</taxon>
        <taxon>Chromadorea</taxon>
        <taxon>Rhabditida</taxon>
        <taxon>Spirurina</taxon>
        <taxon>Gnathostomatomorpha</taxon>
        <taxon>Gnathostomatoidea</taxon>
        <taxon>Gnathostomatidae</taxon>
        <taxon>Gnathostoma</taxon>
    </lineage>
</organism>
<comment type="caution">
    <text evidence="2">The sequence shown here is derived from an EMBL/GenBank/DDBJ whole genome shotgun (WGS) entry which is preliminary data.</text>
</comment>
<dbReference type="AlphaFoldDB" id="A0ABD6EXR0"/>
<evidence type="ECO:0000256" key="1">
    <source>
        <dbReference type="ARBA" id="ARBA00004586"/>
    </source>
</evidence>
<dbReference type="EMBL" id="JBGFUD010007094">
    <property type="protein sequence ID" value="MFH4981382.1"/>
    <property type="molecule type" value="Genomic_DNA"/>
</dbReference>
<proteinExistence type="predicted"/>
<comment type="subcellular location">
    <subcellularLocation>
        <location evidence="1">Endoplasmic reticulum membrane</location>
    </subcellularLocation>
</comment>
<evidence type="ECO:0000313" key="2">
    <source>
        <dbReference type="EMBL" id="MFH4981382.1"/>
    </source>
</evidence>
<accession>A0ABD6EXR0</accession>
<protein>
    <submittedName>
        <fullName evidence="2">Uncharacterized protein</fullName>
    </submittedName>
</protein>